<reference evidence="2 3" key="1">
    <citation type="submission" date="2017-11" db="EMBL/GenBank/DDBJ databases">
        <title>De novo assembly and phasing of dikaryotic genomes from two isolates of Puccinia coronata f. sp. avenae, the causal agent of oat crown rust.</title>
        <authorList>
            <person name="Miller M.E."/>
            <person name="Zhang Y."/>
            <person name="Omidvar V."/>
            <person name="Sperschneider J."/>
            <person name="Schwessinger B."/>
            <person name="Raley C."/>
            <person name="Palmer J.M."/>
            <person name="Garnica D."/>
            <person name="Upadhyaya N."/>
            <person name="Rathjen J."/>
            <person name="Taylor J.M."/>
            <person name="Park R.F."/>
            <person name="Dodds P.N."/>
            <person name="Hirsch C.D."/>
            <person name="Kianian S.F."/>
            <person name="Figueroa M."/>
        </authorList>
    </citation>
    <scope>NUCLEOTIDE SEQUENCE [LARGE SCALE GENOMIC DNA]</scope>
    <source>
        <strain evidence="2">12SD80</strain>
    </source>
</reference>
<dbReference type="AlphaFoldDB" id="A0A2N5VPT5"/>
<proteinExistence type="predicted"/>
<feature type="compositionally biased region" description="Polar residues" evidence="1">
    <location>
        <begin position="27"/>
        <end position="41"/>
    </location>
</feature>
<evidence type="ECO:0000313" key="2">
    <source>
        <dbReference type="EMBL" id="PLW52023.1"/>
    </source>
</evidence>
<evidence type="ECO:0000256" key="1">
    <source>
        <dbReference type="SAM" id="MobiDB-lite"/>
    </source>
</evidence>
<feature type="compositionally biased region" description="Low complexity" evidence="1">
    <location>
        <begin position="115"/>
        <end position="128"/>
    </location>
</feature>
<dbReference type="PANTHER" id="PTHR47501:SF5">
    <property type="entry name" value="HAT C-TERMINAL DIMERISATION DOMAIN-CONTAINING PROTEIN"/>
    <property type="match status" value="1"/>
</dbReference>
<sequence>MSENESVTNGEAQVHTPPKILDDPTGLPQSTRQSSRLQTPISRPEFIAPLSDSCRSLATNTNRTRPKPGSKKSSTAVLTMPPDEINEIPSESEDGIQVPSGVTQRSKRTRKEVNVDLSQDSDNDNNQVALCPKKDTTKDRDGFDHCWLYFHAPGTGPNQEKIRSACPGRPKAIESGCKLPLSAAELVSAEAKPNQNLAGTLISYTSKGRFSNATLNKLLVIWIPWLQLEDFVLRVCFDFACPSSQLNSRVWAASQAHQLYLEQRAQVIKLIITTDSGSNKFTMAKAVSARFRAFDATSWDVESNHHCCIFHVIALILGAGLKALKLSTAMVRPEKNDEHFPVLSTIIEVPEEDEEEDVAADIVEIENKNSEDKIINPDDAEQAFPETG</sequence>
<feature type="region of interest" description="Disordered" evidence="1">
    <location>
        <begin position="1"/>
        <end position="134"/>
    </location>
</feature>
<organism evidence="2 3">
    <name type="scientific">Puccinia coronata f. sp. avenae</name>
    <dbReference type="NCBI Taxonomy" id="200324"/>
    <lineage>
        <taxon>Eukaryota</taxon>
        <taxon>Fungi</taxon>
        <taxon>Dikarya</taxon>
        <taxon>Basidiomycota</taxon>
        <taxon>Pucciniomycotina</taxon>
        <taxon>Pucciniomycetes</taxon>
        <taxon>Pucciniales</taxon>
        <taxon>Pucciniaceae</taxon>
        <taxon>Puccinia</taxon>
    </lineage>
</organism>
<dbReference type="Proteomes" id="UP000235392">
    <property type="component" value="Unassembled WGS sequence"/>
</dbReference>
<gene>
    <name evidence="2" type="ORF">PCASD_02115</name>
</gene>
<protein>
    <submittedName>
        <fullName evidence="2">Uncharacterized protein</fullName>
    </submittedName>
</protein>
<dbReference type="PANTHER" id="PTHR47501">
    <property type="entry name" value="TRANSPOSASE-RELATED"/>
    <property type="match status" value="1"/>
</dbReference>
<feature type="compositionally biased region" description="Acidic residues" evidence="1">
    <location>
        <begin position="84"/>
        <end position="94"/>
    </location>
</feature>
<feature type="compositionally biased region" description="Polar residues" evidence="1">
    <location>
        <begin position="53"/>
        <end position="63"/>
    </location>
</feature>
<name>A0A2N5VPT5_9BASI</name>
<comment type="caution">
    <text evidence="2">The sequence shown here is derived from an EMBL/GenBank/DDBJ whole genome shotgun (WGS) entry which is preliminary data.</text>
</comment>
<evidence type="ECO:0000313" key="3">
    <source>
        <dbReference type="Proteomes" id="UP000235392"/>
    </source>
</evidence>
<dbReference type="EMBL" id="PGCI01000002">
    <property type="protein sequence ID" value="PLW52023.1"/>
    <property type="molecule type" value="Genomic_DNA"/>
</dbReference>
<accession>A0A2N5VPT5</accession>
<feature type="compositionally biased region" description="Polar residues" evidence="1">
    <location>
        <begin position="1"/>
        <end position="11"/>
    </location>
</feature>